<protein>
    <submittedName>
        <fullName evidence="1">Uncharacterized protein</fullName>
    </submittedName>
</protein>
<keyword evidence="2" id="KW-1185">Reference proteome</keyword>
<accession>A0ABP6E239</accession>
<comment type="caution">
    <text evidence="1">The sequence shown here is derived from an EMBL/GenBank/DDBJ whole genome shotgun (WGS) entry which is preliminary data.</text>
</comment>
<evidence type="ECO:0000313" key="2">
    <source>
        <dbReference type="Proteomes" id="UP001501666"/>
    </source>
</evidence>
<sequence length="81" mass="8637">MTAYGSVSIGEVVRGAVVLDSGRGDLEVGLRQGTAAWLDLDSHFGSVDVPLAAAHDGPRQAEETVEVRARTRYGDILVRRS</sequence>
<organism evidence="1 2">
    <name type="scientific">Nonomuraea recticatena</name>
    <dbReference type="NCBI Taxonomy" id="46178"/>
    <lineage>
        <taxon>Bacteria</taxon>
        <taxon>Bacillati</taxon>
        <taxon>Actinomycetota</taxon>
        <taxon>Actinomycetes</taxon>
        <taxon>Streptosporangiales</taxon>
        <taxon>Streptosporangiaceae</taxon>
        <taxon>Nonomuraea</taxon>
    </lineage>
</organism>
<gene>
    <name evidence="1" type="ORF">GCM10010412_027190</name>
</gene>
<reference evidence="2" key="1">
    <citation type="journal article" date="2019" name="Int. J. Syst. Evol. Microbiol.">
        <title>The Global Catalogue of Microorganisms (GCM) 10K type strain sequencing project: providing services to taxonomists for standard genome sequencing and annotation.</title>
        <authorList>
            <consortium name="The Broad Institute Genomics Platform"/>
            <consortium name="The Broad Institute Genome Sequencing Center for Infectious Disease"/>
            <person name="Wu L."/>
            <person name="Ma J."/>
        </authorList>
    </citation>
    <scope>NUCLEOTIDE SEQUENCE [LARGE SCALE GENOMIC DNA]</scope>
    <source>
        <strain evidence="2">JCM 6835</strain>
    </source>
</reference>
<dbReference type="RefSeq" id="WP_346146344.1">
    <property type="nucleotide sequence ID" value="NZ_BAAATE010000005.1"/>
</dbReference>
<proteinExistence type="predicted"/>
<evidence type="ECO:0000313" key="1">
    <source>
        <dbReference type="EMBL" id="GAA2656890.1"/>
    </source>
</evidence>
<dbReference type="EMBL" id="BAAATE010000005">
    <property type="protein sequence ID" value="GAA2656890.1"/>
    <property type="molecule type" value="Genomic_DNA"/>
</dbReference>
<name>A0ABP6E239_9ACTN</name>
<dbReference type="Proteomes" id="UP001501666">
    <property type="component" value="Unassembled WGS sequence"/>
</dbReference>